<protein>
    <submittedName>
        <fullName evidence="7">Myo-inositol 2-dehydrogenase/D-chiro-inositol 1-dehydrogenase</fullName>
    </submittedName>
</protein>
<dbReference type="GO" id="GO:0016491">
    <property type="term" value="F:oxidoreductase activity"/>
    <property type="evidence" value="ECO:0007669"/>
    <property type="project" value="UniProtKB-KW"/>
</dbReference>
<dbReference type="Proteomes" id="UP000315628">
    <property type="component" value="Unassembled WGS sequence"/>
</dbReference>
<comment type="caution">
    <text evidence="7">The sequence shown here is derived from an EMBL/GenBank/DDBJ whole genome shotgun (WGS) entry which is preliminary data.</text>
</comment>
<feature type="region of interest" description="Disordered" evidence="4">
    <location>
        <begin position="332"/>
        <end position="368"/>
    </location>
</feature>
<name>A0A560WFR1_9MICO</name>
<dbReference type="PANTHER" id="PTHR42840:SF3">
    <property type="entry name" value="BINDING ROSSMANN FOLD OXIDOREDUCTASE, PUTATIVE (AFU_ORTHOLOGUE AFUA_2G10240)-RELATED"/>
    <property type="match status" value="1"/>
</dbReference>
<dbReference type="PANTHER" id="PTHR42840">
    <property type="entry name" value="NAD(P)-BINDING ROSSMANN-FOLD SUPERFAMILY PROTEIN-RELATED"/>
    <property type="match status" value="1"/>
</dbReference>
<dbReference type="AlphaFoldDB" id="A0A560WFR1"/>
<dbReference type="Gene3D" id="3.40.50.720">
    <property type="entry name" value="NAD(P)-binding Rossmann-like Domain"/>
    <property type="match status" value="1"/>
</dbReference>
<dbReference type="SUPFAM" id="SSF51735">
    <property type="entry name" value="NAD(P)-binding Rossmann-fold domains"/>
    <property type="match status" value="1"/>
</dbReference>
<dbReference type="InterPro" id="IPR000683">
    <property type="entry name" value="Gfo/Idh/MocA-like_OxRdtase_N"/>
</dbReference>
<evidence type="ECO:0000256" key="1">
    <source>
        <dbReference type="ARBA" id="ARBA00010928"/>
    </source>
</evidence>
<gene>
    <name evidence="7" type="ORF">FB557_0044</name>
</gene>
<keyword evidence="3" id="KW-0520">NAD</keyword>
<keyword evidence="2" id="KW-0560">Oxidoreductase</keyword>
<dbReference type="GO" id="GO:0000166">
    <property type="term" value="F:nucleotide binding"/>
    <property type="evidence" value="ECO:0007669"/>
    <property type="project" value="InterPro"/>
</dbReference>
<feature type="domain" description="GFO/IDH/MocA-like oxidoreductase" evidence="6">
    <location>
        <begin position="125"/>
        <end position="245"/>
    </location>
</feature>
<dbReference type="SUPFAM" id="SSF55347">
    <property type="entry name" value="Glyceraldehyde-3-phosphate dehydrogenase-like, C-terminal domain"/>
    <property type="match status" value="1"/>
</dbReference>
<feature type="domain" description="Gfo/Idh/MocA-like oxidoreductase N-terminal" evidence="5">
    <location>
        <begin position="1"/>
        <end position="117"/>
    </location>
</feature>
<dbReference type="Pfam" id="PF22725">
    <property type="entry name" value="GFO_IDH_MocA_C3"/>
    <property type="match status" value="1"/>
</dbReference>
<sequence>MRIGLVGLGRIGQGHAATLLSLPAVDRLVVADADPGRAEALAAADRVEPVTSEALLTADLDGLVVATPSPAHAQWVCAAAEAGIPTFCEKPLATSIEDTIDTAARVSATGTPVQIGFQRRFDPGYRAARQAIAAGELGFVHTIRAISCDVTPPAAQFIPGSGGIFRDCAIHDADVVRYLTGAEVASVFATGGTKGAEYIAAAGDVDTGLAVLTLTDGTLASITVGRHNGQGQDVRLEVHGELGTVGVGWDDSLAVRSVEPGATQPAGPTHPDFTSRFAAAFTAELSEFCEVVARRSASPCTVHDALAAARVVEACDLSRRERRLVDLAEIPGADIPVTNGPDPSPAPAADDDLVLTAPTTPAPAKDHR</sequence>
<organism evidence="7 8">
    <name type="scientific">Marihabitans asiaticum</name>
    <dbReference type="NCBI Taxonomy" id="415218"/>
    <lineage>
        <taxon>Bacteria</taxon>
        <taxon>Bacillati</taxon>
        <taxon>Actinomycetota</taxon>
        <taxon>Actinomycetes</taxon>
        <taxon>Micrococcales</taxon>
        <taxon>Intrasporangiaceae</taxon>
        <taxon>Marihabitans</taxon>
    </lineage>
</organism>
<evidence type="ECO:0000256" key="3">
    <source>
        <dbReference type="ARBA" id="ARBA00023027"/>
    </source>
</evidence>
<dbReference type="EMBL" id="VIUW01000001">
    <property type="protein sequence ID" value="TWD16521.1"/>
    <property type="molecule type" value="Genomic_DNA"/>
</dbReference>
<keyword evidence="8" id="KW-1185">Reference proteome</keyword>
<dbReference type="Pfam" id="PF01408">
    <property type="entry name" value="GFO_IDH_MocA"/>
    <property type="match status" value="1"/>
</dbReference>
<evidence type="ECO:0000259" key="5">
    <source>
        <dbReference type="Pfam" id="PF01408"/>
    </source>
</evidence>
<reference evidence="7 8" key="1">
    <citation type="submission" date="2019-06" db="EMBL/GenBank/DDBJ databases">
        <title>Sequencing the genomes of 1000 actinobacteria strains.</title>
        <authorList>
            <person name="Klenk H.-P."/>
        </authorList>
    </citation>
    <scope>NUCLEOTIDE SEQUENCE [LARGE SCALE GENOMIC DNA]</scope>
    <source>
        <strain evidence="7 8">DSM 18935</strain>
    </source>
</reference>
<dbReference type="OrthoDB" id="256869at2"/>
<evidence type="ECO:0000259" key="6">
    <source>
        <dbReference type="Pfam" id="PF22725"/>
    </source>
</evidence>
<dbReference type="InterPro" id="IPR055170">
    <property type="entry name" value="GFO_IDH_MocA-like_dom"/>
</dbReference>
<proteinExistence type="inferred from homology"/>
<dbReference type="InterPro" id="IPR036291">
    <property type="entry name" value="NAD(P)-bd_dom_sf"/>
</dbReference>
<evidence type="ECO:0000256" key="4">
    <source>
        <dbReference type="SAM" id="MobiDB-lite"/>
    </source>
</evidence>
<dbReference type="Gene3D" id="3.30.360.10">
    <property type="entry name" value="Dihydrodipicolinate Reductase, domain 2"/>
    <property type="match status" value="1"/>
</dbReference>
<evidence type="ECO:0000313" key="7">
    <source>
        <dbReference type="EMBL" id="TWD16521.1"/>
    </source>
</evidence>
<evidence type="ECO:0000313" key="8">
    <source>
        <dbReference type="Proteomes" id="UP000315628"/>
    </source>
</evidence>
<dbReference type="RefSeq" id="WP_144854559.1">
    <property type="nucleotide sequence ID" value="NZ_BAAAYT010000001.1"/>
</dbReference>
<comment type="similarity">
    <text evidence="1">Belongs to the Gfo/Idh/MocA family.</text>
</comment>
<evidence type="ECO:0000256" key="2">
    <source>
        <dbReference type="ARBA" id="ARBA00023002"/>
    </source>
</evidence>
<accession>A0A560WFR1</accession>